<dbReference type="SUPFAM" id="SSF51182">
    <property type="entry name" value="RmlC-like cupins"/>
    <property type="match status" value="1"/>
</dbReference>
<dbReference type="GO" id="GO:0005506">
    <property type="term" value="F:iron ion binding"/>
    <property type="evidence" value="ECO:0007669"/>
    <property type="project" value="UniProtKB-UniRule"/>
</dbReference>
<dbReference type="PANTHER" id="PTHR23418:SF0">
    <property type="entry name" value="ACIREDUCTONE DIOXYGENASE"/>
    <property type="match status" value="1"/>
</dbReference>
<keyword evidence="4 11" id="KW-0028">Amino-acid biosynthesis</keyword>
<sequence>MRAYYFDNVPGDQRLPHDSQRPVSEETLKAAGVLHWRIPHDREGGWEPAIDALAVERGYKNRDIINVTKEGLGDLYEAKLKTFFEEHMHEDEEIRYILSGAGFFDVREHPTDAWIRIHVLPGDLLVIPSGIYHRFTLDELNQIKALRLFKEEPKWTPHNRSADTEANPFRVDYVSSLQRVAVV</sequence>
<feature type="binding site" evidence="11">
    <location>
        <position position="89"/>
    </location>
    <ligand>
        <name>Ni(2+)</name>
        <dbReference type="ChEBI" id="CHEBI:49786"/>
        <note>for nickel-dependent acireductone dioxygenase activity</note>
    </ligand>
</feature>
<comment type="subcellular location">
    <subcellularLocation>
        <location evidence="11">Cytoplasm</location>
    </subcellularLocation>
    <subcellularLocation>
        <location evidence="11">Nucleus</location>
    </subcellularLocation>
</comment>
<feature type="binding site" evidence="11">
    <location>
        <position position="133"/>
    </location>
    <ligand>
        <name>Fe(2+)</name>
        <dbReference type="ChEBI" id="CHEBI:29033"/>
        <note>for iron-dependent acireductone dioxygenase activity</note>
    </ligand>
</feature>
<keyword evidence="8 11" id="KW-0408">Iron</keyword>
<dbReference type="GO" id="GO:0010309">
    <property type="term" value="F:acireductone dioxygenase [iron(II)-requiring] activity"/>
    <property type="evidence" value="ECO:0007669"/>
    <property type="project" value="UniProtKB-UniRule"/>
</dbReference>
<evidence type="ECO:0000256" key="4">
    <source>
        <dbReference type="ARBA" id="ARBA00022605"/>
    </source>
</evidence>
<evidence type="ECO:0000256" key="1">
    <source>
        <dbReference type="ARBA" id="ARBA00000428"/>
    </source>
</evidence>
<dbReference type="GO" id="GO:0005634">
    <property type="term" value="C:nucleus"/>
    <property type="evidence" value="ECO:0007669"/>
    <property type="project" value="UniProtKB-SubCell"/>
</dbReference>
<feature type="binding site" evidence="11">
    <location>
        <position position="87"/>
    </location>
    <ligand>
        <name>Fe(2+)</name>
        <dbReference type="ChEBI" id="CHEBI:29033"/>
        <note>for iron-dependent acireductone dioxygenase activity</note>
    </ligand>
</feature>
<evidence type="ECO:0000256" key="7">
    <source>
        <dbReference type="ARBA" id="ARBA00023002"/>
    </source>
</evidence>
<dbReference type="EMBL" id="KI925464">
    <property type="protein sequence ID" value="ETW76475.1"/>
    <property type="molecule type" value="Genomic_DNA"/>
</dbReference>
<dbReference type="AlphaFoldDB" id="W4JTP1"/>
<dbReference type="FunFam" id="2.60.120.10:FF:000079">
    <property type="entry name" value="1,2-dihydroxy-3-keto-5-methylthiopentene dioxygenase"/>
    <property type="match status" value="1"/>
</dbReference>
<dbReference type="UniPathway" id="UPA00904">
    <property type="reaction ID" value="UER00878"/>
</dbReference>
<feature type="binding site" evidence="11">
    <location>
        <position position="89"/>
    </location>
    <ligand>
        <name>Fe(2+)</name>
        <dbReference type="ChEBI" id="CHEBI:29033"/>
        <note>for iron-dependent acireductone dioxygenase activity</note>
    </ligand>
</feature>
<dbReference type="Proteomes" id="UP000030671">
    <property type="component" value="Unassembled WGS sequence"/>
</dbReference>
<comment type="similarity">
    <text evidence="11">Belongs to the acireductone dioxygenase (ARD) family.</text>
</comment>
<dbReference type="GO" id="GO:0019509">
    <property type="term" value="P:L-methionine salvage from methylthioadenosine"/>
    <property type="evidence" value="ECO:0007669"/>
    <property type="project" value="UniProtKB-UniRule"/>
</dbReference>
<dbReference type="GO" id="GO:0005737">
    <property type="term" value="C:cytoplasm"/>
    <property type="evidence" value="ECO:0007669"/>
    <property type="project" value="UniProtKB-SubCell"/>
</dbReference>
<dbReference type="Gene3D" id="2.60.120.10">
    <property type="entry name" value="Jelly Rolls"/>
    <property type="match status" value="1"/>
</dbReference>
<feature type="binding site" evidence="11">
    <location>
        <position position="93"/>
    </location>
    <ligand>
        <name>Fe(2+)</name>
        <dbReference type="ChEBI" id="CHEBI:29033"/>
        <note>for iron-dependent acireductone dioxygenase activity</note>
    </ligand>
</feature>
<comment type="cofactor">
    <cofactor evidence="11">
        <name>Fe(2+)</name>
        <dbReference type="ChEBI" id="CHEBI:29033"/>
    </cofactor>
    <cofactor evidence="11">
        <name>Ni(2+)</name>
        <dbReference type="ChEBI" id="CHEBI:49786"/>
    </cofactor>
    <text evidence="11">Binds either 1 Fe or Ni cation per monomer. Iron-binding promotes an acireductone dioxygenase reaction producing 2-keto-4-methylthiobutyrate, while nickel-binding promotes an acireductone dioxygenase reaction producing 3-(methylsulfanyl)propanoate.</text>
</comment>
<gene>
    <name evidence="11" type="primary">ADI1</name>
    <name evidence="13" type="ORF">HETIRDRAFT_460795</name>
</gene>
<accession>W4JTP1</accession>
<comment type="catalytic activity">
    <reaction evidence="11">
        <text>1,2-dihydroxy-5-(methylsulfanyl)pent-1-en-3-one + O2 = 3-(methylsulfanyl)propanoate + CO + formate + 2 H(+)</text>
        <dbReference type="Rhea" id="RHEA:14161"/>
        <dbReference type="ChEBI" id="CHEBI:15378"/>
        <dbReference type="ChEBI" id="CHEBI:15379"/>
        <dbReference type="ChEBI" id="CHEBI:15740"/>
        <dbReference type="ChEBI" id="CHEBI:17245"/>
        <dbReference type="ChEBI" id="CHEBI:49016"/>
        <dbReference type="ChEBI" id="CHEBI:49252"/>
        <dbReference type="EC" id="1.13.11.53"/>
    </reaction>
</comment>
<comment type="pathway">
    <text evidence="11">Amino-acid biosynthesis; L-methionine biosynthesis via salvage pathway; L-methionine from S-methyl-5-thio-alpha-D-ribose 1-phosphate: step 5/6.</text>
</comment>
<keyword evidence="3 11" id="KW-0533">Nickel</keyword>
<dbReference type="InterPro" id="IPR014710">
    <property type="entry name" value="RmlC-like_jellyroll"/>
</dbReference>
<dbReference type="PANTHER" id="PTHR23418">
    <property type="entry name" value="ACIREDUCTONE DIOXYGENASE"/>
    <property type="match status" value="1"/>
</dbReference>
<organism evidence="13 14">
    <name type="scientific">Heterobasidion irregulare (strain TC 32-1)</name>
    <dbReference type="NCBI Taxonomy" id="747525"/>
    <lineage>
        <taxon>Eukaryota</taxon>
        <taxon>Fungi</taxon>
        <taxon>Dikarya</taxon>
        <taxon>Basidiomycota</taxon>
        <taxon>Agaricomycotina</taxon>
        <taxon>Agaricomycetes</taxon>
        <taxon>Russulales</taxon>
        <taxon>Bondarzewiaceae</taxon>
        <taxon>Heterobasidion</taxon>
        <taxon>Heterobasidion annosum species complex</taxon>
    </lineage>
</organism>
<keyword evidence="6 11" id="KW-0223">Dioxygenase</keyword>
<evidence type="ECO:0000256" key="10">
    <source>
        <dbReference type="ARBA" id="ARBA00023242"/>
    </source>
</evidence>
<name>W4JTP1_HETIT</name>
<keyword evidence="10 11" id="KW-0539">Nucleus</keyword>
<dbReference type="HAMAP" id="MF_03154">
    <property type="entry name" value="Salvage_MtnD_euk"/>
    <property type="match status" value="1"/>
</dbReference>
<feature type="binding site" evidence="11">
    <location>
        <position position="93"/>
    </location>
    <ligand>
        <name>Ni(2+)</name>
        <dbReference type="ChEBI" id="CHEBI:49786"/>
        <note>for nickel-dependent acireductone dioxygenase activity</note>
    </ligand>
</feature>
<evidence type="ECO:0000313" key="14">
    <source>
        <dbReference type="Proteomes" id="UP000030671"/>
    </source>
</evidence>
<evidence type="ECO:0000256" key="5">
    <source>
        <dbReference type="ARBA" id="ARBA00022723"/>
    </source>
</evidence>
<dbReference type="CDD" id="cd02232">
    <property type="entry name" value="cupin_ARD"/>
    <property type="match status" value="1"/>
</dbReference>
<evidence type="ECO:0000313" key="13">
    <source>
        <dbReference type="EMBL" id="ETW76475.1"/>
    </source>
</evidence>
<dbReference type="EC" id="1.13.11.54" evidence="11"/>
<dbReference type="InterPro" id="IPR004313">
    <property type="entry name" value="ARD"/>
</dbReference>
<keyword evidence="7 11" id="KW-0560">Oxidoreductase</keyword>
<evidence type="ECO:0000256" key="12">
    <source>
        <dbReference type="SAM" id="MobiDB-lite"/>
    </source>
</evidence>
<feature type="binding site" evidence="11">
    <location>
        <position position="87"/>
    </location>
    <ligand>
        <name>Ni(2+)</name>
        <dbReference type="ChEBI" id="CHEBI:49786"/>
        <note>for nickel-dependent acireductone dioxygenase activity</note>
    </ligand>
</feature>
<dbReference type="InterPro" id="IPR011051">
    <property type="entry name" value="RmlC_Cupin_sf"/>
</dbReference>
<keyword evidence="2 11" id="KW-0963">Cytoplasm</keyword>
<dbReference type="RefSeq" id="XP_009551375.1">
    <property type="nucleotide sequence ID" value="XM_009553080.1"/>
</dbReference>
<evidence type="ECO:0000256" key="8">
    <source>
        <dbReference type="ARBA" id="ARBA00023004"/>
    </source>
</evidence>
<evidence type="ECO:0000256" key="3">
    <source>
        <dbReference type="ARBA" id="ARBA00022596"/>
    </source>
</evidence>
<comment type="catalytic activity">
    <reaction evidence="1 11">
        <text>1,2-dihydroxy-5-(methylsulfanyl)pent-1-en-3-one + O2 = 4-methylsulfanyl-2-oxobutanoate + formate + 2 H(+)</text>
        <dbReference type="Rhea" id="RHEA:24504"/>
        <dbReference type="ChEBI" id="CHEBI:15378"/>
        <dbReference type="ChEBI" id="CHEBI:15379"/>
        <dbReference type="ChEBI" id="CHEBI:15740"/>
        <dbReference type="ChEBI" id="CHEBI:16723"/>
        <dbReference type="ChEBI" id="CHEBI:49252"/>
        <dbReference type="EC" id="1.13.11.54"/>
    </reaction>
</comment>
<reference evidence="13 14" key="1">
    <citation type="journal article" date="2012" name="New Phytol.">
        <title>Insight into trade-off between wood decay and parasitism from the genome of a fungal forest pathogen.</title>
        <authorList>
            <person name="Olson A."/>
            <person name="Aerts A."/>
            <person name="Asiegbu F."/>
            <person name="Belbahri L."/>
            <person name="Bouzid O."/>
            <person name="Broberg A."/>
            <person name="Canback B."/>
            <person name="Coutinho P.M."/>
            <person name="Cullen D."/>
            <person name="Dalman K."/>
            <person name="Deflorio G."/>
            <person name="van Diepen L.T."/>
            <person name="Dunand C."/>
            <person name="Duplessis S."/>
            <person name="Durling M."/>
            <person name="Gonthier P."/>
            <person name="Grimwood J."/>
            <person name="Fossdal C.G."/>
            <person name="Hansson D."/>
            <person name="Henrissat B."/>
            <person name="Hietala A."/>
            <person name="Himmelstrand K."/>
            <person name="Hoffmeister D."/>
            <person name="Hogberg N."/>
            <person name="James T.Y."/>
            <person name="Karlsson M."/>
            <person name="Kohler A."/>
            <person name="Kues U."/>
            <person name="Lee Y.H."/>
            <person name="Lin Y.C."/>
            <person name="Lind M."/>
            <person name="Lindquist E."/>
            <person name="Lombard V."/>
            <person name="Lucas S."/>
            <person name="Lunden K."/>
            <person name="Morin E."/>
            <person name="Murat C."/>
            <person name="Park J."/>
            <person name="Raffaello T."/>
            <person name="Rouze P."/>
            <person name="Salamov A."/>
            <person name="Schmutz J."/>
            <person name="Solheim H."/>
            <person name="Stahlberg J."/>
            <person name="Velez H."/>
            <person name="de Vries R.P."/>
            <person name="Wiebenga A."/>
            <person name="Woodward S."/>
            <person name="Yakovlev I."/>
            <person name="Garbelotto M."/>
            <person name="Martin F."/>
            <person name="Grigoriev I.V."/>
            <person name="Stenlid J."/>
        </authorList>
    </citation>
    <scope>NUCLEOTIDE SEQUENCE [LARGE SCALE GENOMIC DNA]</scope>
    <source>
        <strain evidence="13 14">TC 32-1</strain>
    </source>
</reference>
<dbReference type="STRING" id="747525.W4JTP1"/>
<dbReference type="OrthoDB" id="1867259at2759"/>
<dbReference type="GO" id="GO:0010308">
    <property type="term" value="F:acireductone dioxygenase (Ni2+-requiring) activity"/>
    <property type="evidence" value="ECO:0007669"/>
    <property type="project" value="UniProtKB-UniRule"/>
</dbReference>
<dbReference type="FunCoup" id="W4JTP1">
    <property type="interactions" value="78"/>
</dbReference>
<dbReference type="InterPro" id="IPR027496">
    <property type="entry name" value="ARD_euk"/>
</dbReference>
<dbReference type="eggNOG" id="KOG2107">
    <property type="taxonomic scope" value="Eukaryota"/>
</dbReference>
<dbReference type="HOGENOM" id="CLU_090154_1_0_1"/>
<keyword evidence="14" id="KW-1185">Reference proteome</keyword>
<proteinExistence type="inferred from homology"/>
<dbReference type="EC" id="1.13.11.53" evidence="11"/>
<protein>
    <recommendedName>
        <fullName evidence="11">Acireductone dioxygenase</fullName>
    </recommendedName>
    <alternativeName>
        <fullName evidence="11">Acireductone dioxygenase (Fe(2+)-requiring)</fullName>
        <shortName evidence="11">ARD'</shortName>
        <shortName evidence="11">Fe-ARD</shortName>
        <ecNumber evidence="11">1.13.11.54</ecNumber>
    </alternativeName>
    <alternativeName>
        <fullName evidence="11">Acireductone dioxygenase (Ni(2+)-requiring)</fullName>
        <shortName evidence="11">ARD</shortName>
        <shortName evidence="11">Ni-ARD</shortName>
        <ecNumber evidence="11">1.13.11.53</ecNumber>
    </alternativeName>
</protein>
<feature type="binding site" evidence="11">
    <location>
        <position position="133"/>
    </location>
    <ligand>
        <name>Ni(2+)</name>
        <dbReference type="ChEBI" id="CHEBI:49786"/>
        <note>for nickel-dependent acireductone dioxygenase activity</note>
    </ligand>
</feature>
<keyword evidence="5 11" id="KW-0479">Metal-binding</keyword>
<dbReference type="GO" id="GO:0016151">
    <property type="term" value="F:nickel cation binding"/>
    <property type="evidence" value="ECO:0007669"/>
    <property type="project" value="UniProtKB-UniRule"/>
</dbReference>
<feature type="region of interest" description="Disordered" evidence="12">
    <location>
        <begin position="1"/>
        <end position="22"/>
    </location>
</feature>
<evidence type="ECO:0000256" key="9">
    <source>
        <dbReference type="ARBA" id="ARBA00023167"/>
    </source>
</evidence>
<evidence type="ECO:0000256" key="2">
    <source>
        <dbReference type="ARBA" id="ARBA00022490"/>
    </source>
</evidence>
<dbReference type="GeneID" id="20677113"/>
<comment type="function">
    <text evidence="11">Catalyzes 2 different reactions between oxygen and the acireductone 1,2-dihydroxy-3-keto-5-methylthiopentene (DHK-MTPene) depending upon the metal bound in the active site. Fe-containing acireductone dioxygenase (Fe-ARD) produces formate and 2-keto-4-methylthiobutyrate (KMTB), the alpha-ketoacid precursor of methionine in the methionine recycle pathway. Ni-containing acireductone dioxygenase (Ni-ARD) produces methylthiopropionate, carbon monoxide and formate, and does not lie on the methionine recycle pathway.</text>
</comment>
<evidence type="ECO:0000256" key="6">
    <source>
        <dbReference type="ARBA" id="ARBA00022964"/>
    </source>
</evidence>
<keyword evidence="9 11" id="KW-0486">Methionine biosynthesis</keyword>
<dbReference type="KEGG" id="hir:HETIRDRAFT_460795"/>
<evidence type="ECO:0000256" key="11">
    <source>
        <dbReference type="HAMAP-Rule" id="MF_03154"/>
    </source>
</evidence>
<dbReference type="Pfam" id="PF03079">
    <property type="entry name" value="ARD"/>
    <property type="match status" value="1"/>
</dbReference>
<dbReference type="InParanoid" id="W4JTP1"/>